<dbReference type="PANTHER" id="PTHR43550:SF3">
    <property type="entry name" value="3-KETODIHYDROSPHINGOSINE REDUCTASE"/>
    <property type="match status" value="1"/>
</dbReference>
<dbReference type="EMBL" id="JABEVY010000273">
    <property type="protein sequence ID" value="KAF5239312.1"/>
    <property type="molecule type" value="Genomic_DNA"/>
</dbReference>
<dbReference type="GO" id="GO:0047560">
    <property type="term" value="F:3-dehydrosphinganine reductase activity"/>
    <property type="evidence" value="ECO:0007669"/>
    <property type="project" value="TreeGrafter"/>
</dbReference>
<proteinExistence type="predicted"/>
<name>A0A8H4Z444_9HYPO</name>
<accession>A0A8H4Z444</accession>
<reference evidence="2 3" key="1">
    <citation type="journal article" date="2020" name="BMC Genomics">
        <title>Correction to: Identification and distribution of gene clusters required for synthesis of sphingolipid metabolism inhibitors in diverse species of the filamentous fungus Fusarium.</title>
        <authorList>
            <person name="Kim H.S."/>
            <person name="Lohmar J.M."/>
            <person name="Busman M."/>
            <person name="Brown D.W."/>
            <person name="Naumann T.A."/>
            <person name="Divon H.H."/>
            <person name="Lysoe E."/>
            <person name="Uhlig S."/>
            <person name="Proctor R.H."/>
        </authorList>
    </citation>
    <scope>NUCLEOTIDE SEQUENCE [LARGE SCALE GENOMIC DNA]</scope>
    <source>
        <strain evidence="2 3">NRRL 25214</strain>
    </source>
</reference>
<comment type="caution">
    <text evidence="2">The sequence shown here is derived from an EMBL/GenBank/DDBJ whole genome shotgun (WGS) entry which is preliminary data.</text>
</comment>
<dbReference type="GO" id="GO:0030148">
    <property type="term" value="P:sphingolipid biosynthetic process"/>
    <property type="evidence" value="ECO:0007669"/>
    <property type="project" value="TreeGrafter"/>
</dbReference>
<evidence type="ECO:0000313" key="3">
    <source>
        <dbReference type="Proteomes" id="UP000573603"/>
    </source>
</evidence>
<dbReference type="Gene3D" id="3.40.50.720">
    <property type="entry name" value="NAD(P)-binding Rossmann-like Domain"/>
    <property type="match status" value="1"/>
</dbReference>
<feature type="transmembrane region" description="Helical" evidence="1">
    <location>
        <begin position="329"/>
        <end position="349"/>
    </location>
</feature>
<keyword evidence="1" id="KW-0472">Membrane</keyword>
<keyword evidence="1" id="KW-0812">Transmembrane</keyword>
<sequence length="369" mass="40204">MIYAARYVLKSPFVPSPYSLPPSSFFAVHPVVKTVQSLITLSLMIIQTVFVTGGSGGLGKAISKLLIARGAHITIFGRRTGPLEEARGELLAARLGDDQQVDTVAIDMSDYSKVHEAFLLQPRIADVLYCVTGGNHAENGFLVDIEARALETCMANNYFAAAYAAKAILDIWVEDDGKQVLQDPCPRVRQIVFIASAAAFLSSPGSIAYTPLSVAAAKCATRALADTLRMEVLRHCCPKSTYSIHCAFPADFISPGFILEQNTKTPLTKRIQGLHGHSISELEARFPSSETVASLIIKAVERGDFIICEDSLAASLLFCNMIGPSPKRGWGIADSLLSILVGWVAWPFLRWKWEAMTRKDGEEMRNSGH</sequence>
<gene>
    <name evidence="2" type="ORF">FANTH_10015</name>
</gene>
<dbReference type="Pfam" id="PF00106">
    <property type="entry name" value="adh_short"/>
    <property type="match status" value="1"/>
</dbReference>
<dbReference type="GO" id="GO:0006666">
    <property type="term" value="P:3-keto-sphinganine metabolic process"/>
    <property type="evidence" value="ECO:0007669"/>
    <property type="project" value="TreeGrafter"/>
</dbReference>
<dbReference type="PANTHER" id="PTHR43550">
    <property type="entry name" value="3-KETODIHYDROSPHINGOSINE REDUCTASE"/>
    <property type="match status" value="1"/>
</dbReference>
<organism evidence="2 3">
    <name type="scientific">Fusarium anthophilum</name>
    <dbReference type="NCBI Taxonomy" id="48485"/>
    <lineage>
        <taxon>Eukaryota</taxon>
        <taxon>Fungi</taxon>
        <taxon>Dikarya</taxon>
        <taxon>Ascomycota</taxon>
        <taxon>Pezizomycotina</taxon>
        <taxon>Sordariomycetes</taxon>
        <taxon>Hypocreomycetidae</taxon>
        <taxon>Hypocreales</taxon>
        <taxon>Nectriaceae</taxon>
        <taxon>Fusarium</taxon>
        <taxon>Fusarium fujikuroi species complex</taxon>
    </lineage>
</organism>
<keyword evidence="3" id="KW-1185">Reference proteome</keyword>
<dbReference type="InterPro" id="IPR002347">
    <property type="entry name" value="SDR_fam"/>
</dbReference>
<dbReference type="InterPro" id="IPR036291">
    <property type="entry name" value="NAD(P)-bd_dom_sf"/>
</dbReference>
<dbReference type="SUPFAM" id="SSF51735">
    <property type="entry name" value="NAD(P)-binding Rossmann-fold domains"/>
    <property type="match status" value="1"/>
</dbReference>
<protein>
    <submittedName>
        <fullName evidence="2">Uncharacterized protein</fullName>
    </submittedName>
</protein>
<evidence type="ECO:0000313" key="2">
    <source>
        <dbReference type="EMBL" id="KAF5239312.1"/>
    </source>
</evidence>
<dbReference type="GO" id="GO:0005789">
    <property type="term" value="C:endoplasmic reticulum membrane"/>
    <property type="evidence" value="ECO:0007669"/>
    <property type="project" value="TreeGrafter"/>
</dbReference>
<keyword evidence="1" id="KW-1133">Transmembrane helix</keyword>
<evidence type="ECO:0000256" key="1">
    <source>
        <dbReference type="SAM" id="Phobius"/>
    </source>
</evidence>
<dbReference type="Proteomes" id="UP000573603">
    <property type="component" value="Unassembled WGS sequence"/>
</dbReference>
<dbReference type="AlphaFoldDB" id="A0A8H4Z444"/>
<dbReference type="PRINTS" id="PR00081">
    <property type="entry name" value="GDHRDH"/>
</dbReference>